<dbReference type="AlphaFoldDB" id="A0A4Y9F7C3"/>
<evidence type="ECO:0000256" key="4">
    <source>
        <dbReference type="ARBA" id="ARBA00022840"/>
    </source>
</evidence>
<evidence type="ECO:0000313" key="7">
    <source>
        <dbReference type="EMBL" id="TFU25047.1"/>
    </source>
</evidence>
<dbReference type="Gene3D" id="3.40.50.300">
    <property type="entry name" value="P-loop containing nucleotide triphosphate hydrolases"/>
    <property type="match status" value="2"/>
</dbReference>
<evidence type="ECO:0000259" key="6">
    <source>
        <dbReference type="Pfam" id="PF13361"/>
    </source>
</evidence>
<dbReference type="Pfam" id="PF13361">
    <property type="entry name" value="UvrD_C"/>
    <property type="match status" value="1"/>
</dbReference>
<dbReference type="GO" id="GO:0003677">
    <property type="term" value="F:DNA binding"/>
    <property type="evidence" value="ECO:0007669"/>
    <property type="project" value="InterPro"/>
</dbReference>
<dbReference type="SUPFAM" id="SSF52540">
    <property type="entry name" value="P-loop containing nucleoside triphosphate hydrolases"/>
    <property type="match status" value="1"/>
</dbReference>
<name>A0A4Y9F7C3_9DEIN</name>
<evidence type="ECO:0000313" key="8">
    <source>
        <dbReference type="Proteomes" id="UP000297668"/>
    </source>
</evidence>
<evidence type="ECO:0000256" key="3">
    <source>
        <dbReference type="ARBA" id="ARBA00022806"/>
    </source>
</evidence>
<feature type="domain" description="UvrD-like helicase C-terminal" evidence="6">
    <location>
        <begin position="524"/>
        <end position="635"/>
    </location>
</feature>
<gene>
    <name evidence="7" type="ORF">E0687_12775</name>
</gene>
<dbReference type="PANTHER" id="PTHR11070">
    <property type="entry name" value="UVRD / RECB / PCRA DNA HELICASE FAMILY MEMBER"/>
    <property type="match status" value="1"/>
</dbReference>
<dbReference type="Proteomes" id="UP000297668">
    <property type="component" value="Unassembled WGS sequence"/>
</dbReference>
<dbReference type="EMBL" id="SJZF01000038">
    <property type="protein sequence ID" value="TFU25047.1"/>
    <property type="molecule type" value="Genomic_DNA"/>
</dbReference>
<dbReference type="PANTHER" id="PTHR11070:SF30">
    <property type="entry name" value="F-BOX DNA HELICASE 1"/>
    <property type="match status" value="1"/>
</dbReference>
<proteinExistence type="predicted"/>
<reference evidence="7 8" key="1">
    <citation type="submission" date="2019-03" db="EMBL/GenBank/DDBJ databases">
        <title>Thermus tengchongensis species for the arsenic transformation mechanism.</title>
        <authorList>
            <person name="Yuan G.C."/>
        </authorList>
    </citation>
    <scope>NUCLEOTIDE SEQUENCE [LARGE SCALE GENOMIC DNA]</scope>
    <source>
        <strain evidence="7 8">15W</strain>
    </source>
</reference>
<keyword evidence="4" id="KW-0067">ATP-binding</keyword>
<protein>
    <recommendedName>
        <fullName evidence="6">UvrD-like helicase C-terminal domain-containing protein</fullName>
    </recommendedName>
</protein>
<dbReference type="InterPro" id="IPR000212">
    <property type="entry name" value="DNA_helicase_UvrD/REP"/>
</dbReference>
<dbReference type="Pfam" id="PF13245">
    <property type="entry name" value="AAA_19"/>
    <property type="match status" value="1"/>
</dbReference>
<sequence>MLSPFGGEEETKAIPLEEEILLAWRVFSAALPPNFLAPVSASLHTLVREAEGKEGAELEAYAWERLEELARTSVVKDAIQSFLEVAAEKPEVLRAGLLWFRTWNRLSPEEREALYRKAERFKPTAELASKASFLQGPPPPPKPLSPSVQAARSSPPRFTPTPEQEEAVRAFLSREDMKLVAVAGSGKTTTLRLMAQSAPKERLLYVAFNRSVRDEAERTFPGNVEVLTLHGLAHRHVVRGSGAYQRKLAARNGRVTPGDVLEALELPRERYALAYVIRSTLEAFLRSASEVPTPAHIPPEYREVLQRRDKDPFSERYVLKAVRLIWKLMQDPDDSFPLSFDGFVKIWAQAGAKIRGYDAVLVDEAQDLSPVFLQVLEAHRGELRRVYVGDPRQQIYGWRGAVNAMDKLDAPERKLTWSFRFGEDLARGVRRFLAYVGSPIELHGKAPWDTEISLVRPEPPYTALCRTNAGAVEAVTSFLLEEGREGARVFVVGGVDEIAWLLRDAHLLKVGGEREKPHPELALVENWDELEELAKEVNHPQARMLVRLARRYDLLELARLLKHAQADEEGKADLVVSTLHKAKGREWDRVVLWGDFIPVWDEKVREFYRKQGALDELKEEENVVYVALTRARRFLGLDQLPDLHERFFQGEGLVKPPSVSPLSVGGAGVSADLLRELEVRVLAKLEDRLKEVAEVLAALLVEEASKAVAEAMREMGLLGEEG</sequence>
<dbReference type="InterPro" id="IPR027417">
    <property type="entry name" value="P-loop_NTPase"/>
</dbReference>
<keyword evidence="1" id="KW-0547">Nucleotide-binding</keyword>
<evidence type="ECO:0000256" key="2">
    <source>
        <dbReference type="ARBA" id="ARBA00022801"/>
    </source>
</evidence>
<dbReference type="InterPro" id="IPR014017">
    <property type="entry name" value="DNA_helicase_UvrD-like_C"/>
</dbReference>
<dbReference type="GO" id="GO:0043138">
    <property type="term" value="F:3'-5' DNA helicase activity"/>
    <property type="evidence" value="ECO:0007669"/>
    <property type="project" value="TreeGrafter"/>
</dbReference>
<feature type="region of interest" description="Disordered" evidence="5">
    <location>
        <begin position="131"/>
        <end position="163"/>
    </location>
</feature>
<dbReference type="GO" id="GO:0000725">
    <property type="term" value="P:recombinational repair"/>
    <property type="evidence" value="ECO:0007669"/>
    <property type="project" value="TreeGrafter"/>
</dbReference>
<organism evidence="7 8">
    <name type="scientific">Thermus tengchongensis</name>
    <dbReference type="NCBI Taxonomy" id="1214928"/>
    <lineage>
        <taxon>Bacteria</taxon>
        <taxon>Thermotogati</taxon>
        <taxon>Deinococcota</taxon>
        <taxon>Deinococci</taxon>
        <taxon>Thermales</taxon>
        <taxon>Thermaceae</taxon>
        <taxon>Thermus</taxon>
    </lineage>
</organism>
<evidence type="ECO:0000256" key="1">
    <source>
        <dbReference type="ARBA" id="ARBA00022741"/>
    </source>
</evidence>
<accession>A0A4Y9F7C3</accession>
<evidence type="ECO:0000256" key="5">
    <source>
        <dbReference type="SAM" id="MobiDB-lite"/>
    </source>
</evidence>
<dbReference type="GO" id="GO:0005524">
    <property type="term" value="F:ATP binding"/>
    <property type="evidence" value="ECO:0007669"/>
    <property type="project" value="UniProtKB-KW"/>
</dbReference>
<dbReference type="GO" id="GO:0016787">
    <property type="term" value="F:hydrolase activity"/>
    <property type="evidence" value="ECO:0007669"/>
    <property type="project" value="UniProtKB-KW"/>
</dbReference>
<comment type="caution">
    <text evidence="7">The sequence shown here is derived from an EMBL/GenBank/DDBJ whole genome shotgun (WGS) entry which is preliminary data.</text>
</comment>
<keyword evidence="2" id="KW-0378">Hydrolase</keyword>
<keyword evidence="3" id="KW-0347">Helicase</keyword>